<proteinExistence type="predicted"/>
<gene>
    <name evidence="2" type="ORF">MNB_SV-12-353</name>
</gene>
<evidence type="ECO:0000313" key="2">
    <source>
        <dbReference type="EMBL" id="SFV60369.1"/>
    </source>
</evidence>
<dbReference type="PANTHER" id="PTHR33608:SF6">
    <property type="entry name" value="BLL2464 PROTEIN"/>
    <property type="match status" value="1"/>
</dbReference>
<dbReference type="EMBL" id="FPHE01000096">
    <property type="protein sequence ID" value="SFV60369.1"/>
    <property type="molecule type" value="Genomic_DNA"/>
</dbReference>
<protein>
    <recommendedName>
        <fullName evidence="1">DUF58 domain-containing protein</fullName>
    </recommendedName>
</protein>
<dbReference type="Pfam" id="PF01882">
    <property type="entry name" value="DUF58"/>
    <property type="match status" value="1"/>
</dbReference>
<feature type="domain" description="DUF58" evidence="1">
    <location>
        <begin position="39"/>
        <end position="238"/>
    </location>
</feature>
<organism evidence="2">
    <name type="scientific">hydrothermal vent metagenome</name>
    <dbReference type="NCBI Taxonomy" id="652676"/>
    <lineage>
        <taxon>unclassified sequences</taxon>
        <taxon>metagenomes</taxon>
        <taxon>ecological metagenomes</taxon>
    </lineage>
</organism>
<dbReference type="InterPro" id="IPR002881">
    <property type="entry name" value="DUF58"/>
</dbReference>
<sequence length="280" mass="32581">MKSDNRVKRILLKTKKQVFGDMLGNNISFFQGEGFEFTELREYIYGDDIRKIDWKTTAKLGKPYVKIYTEERELNVVTAVMMGGSTYFGTVKQKSEVMSELVATIGFSAVKNSDLYSNIIFADKLYTMSRPNKKYFAVQEALTKMDKFEVLGKKSNYKEFANTLFKRIKRKSLLFVISDFVDDINFGLLSKKHDIVALIVRDRFEEKPQELGYIRVLDMESSSSFEGNIGKEELKGYMKALDENDKRLYAHFKKNNIRYTKIYTDEEPFVKLARLFGGKR</sequence>
<dbReference type="AlphaFoldDB" id="A0A1W1C3M4"/>
<name>A0A1W1C3M4_9ZZZZ</name>
<reference evidence="2" key="1">
    <citation type="submission" date="2016-10" db="EMBL/GenBank/DDBJ databases">
        <authorList>
            <person name="de Groot N.N."/>
        </authorList>
    </citation>
    <scope>NUCLEOTIDE SEQUENCE</scope>
</reference>
<dbReference type="PANTHER" id="PTHR33608">
    <property type="entry name" value="BLL2464 PROTEIN"/>
    <property type="match status" value="1"/>
</dbReference>
<evidence type="ECO:0000259" key="1">
    <source>
        <dbReference type="Pfam" id="PF01882"/>
    </source>
</evidence>
<accession>A0A1W1C3M4</accession>